<evidence type="ECO:0000313" key="8">
    <source>
        <dbReference type="Proteomes" id="UP001474421"/>
    </source>
</evidence>
<feature type="region of interest" description="Disordered" evidence="4">
    <location>
        <begin position="133"/>
        <end position="181"/>
    </location>
</feature>
<dbReference type="Pfam" id="PF13193">
    <property type="entry name" value="AMP-binding_C"/>
    <property type="match status" value="1"/>
</dbReference>
<feature type="domain" description="AMP-dependent synthetase/ligase" evidence="5">
    <location>
        <begin position="300"/>
        <end position="690"/>
    </location>
</feature>
<dbReference type="FunFam" id="3.40.50.12780:FF:000030">
    <property type="entry name" value="Acyl-CoA synthetase family member 3"/>
    <property type="match status" value="1"/>
</dbReference>
<sequence length="830" mass="92308">MQQRIDKWLLCTEQYLKTPVQKNNGTREISFPRASPVLDLSRSPEVRPGRFRPRPGKAAHSLPWASGNASQTLLQGFWAALLPCPSKGPPVNQQRALRAPSLAHFLVLARMTQQADVTEGSYDVRRLRAGRMTSTPHGTRAARSGSRGDAIRGRTSRPRARRRPFVASGASGKAGRARDRERCSKGVENVGGLSPPSGFEKGRLEGVCLLSAAEIWSTFWWLISEGNWLNYRNALLLSKEYQKMLGSCLLFQRRHMIHAFSCCQPLLGRDCFGLRTHFCPLTKLPARWISAYRKVAPVFTRASAFGEKIAIIDQRGEHTYKDLYTRSLYLSQKICKALGNSDGDLKGERISFLCPNDASYIVAQWATWMSGAIAVPLYRKHPVSELEYFIQDSQSALLLAEEEFEEKITPTVEKLGVPVLSLPQSGKWEGTMDGSAEDAGCPISEWENRGAMIIYTSGTTGRPKGVLSSHQNVHAMITGLVEKWAWTNDDVILHVLPLHHVHGVVNKLLCPLWVGATCIMLPEFNAEMVWEALLSLQAPRVNVFMAVPTIYSKLVAYYDEHFSQPCVQDFIRAVCQDHIRLMVSGSSALPVPVLERWKSLTGHVLLERYGMTEIGMALSNPLHGPRVPGSVGTPLPGVKVRIATGSWTKDSSAFCIHAEGDEMGTMVTPGFDAKEGELFVKGPSVFREYWSRPVETKEAFTPDGWFKTGDTAVYQDGTYWIRGRTSVDIIKSGGYKISALEVERHLLAHPSIADVAVIGAPDIVWGQKVSAVVELHKGQDLSLQTLKKWARETMPAYTIPSELLLMEEVPRNQMGKVDKKQLLKQFYGTL</sequence>
<gene>
    <name evidence="7" type="ORF">NXF25_016716</name>
</gene>
<dbReference type="InterPro" id="IPR020845">
    <property type="entry name" value="AMP-binding_CS"/>
</dbReference>
<keyword evidence="8" id="KW-1185">Reference proteome</keyword>
<dbReference type="SUPFAM" id="SSF56801">
    <property type="entry name" value="Acetyl-CoA synthetase-like"/>
    <property type="match status" value="1"/>
</dbReference>
<dbReference type="PANTHER" id="PTHR43201">
    <property type="entry name" value="ACYL-COA SYNTHETASE"/>
    <property type="match status" value="1"/>
</dbReference>
<evidence type="ECO:0000256" key="1">
    <source>
        <dbReference type="ARBA" id="ARBA00006432"/>
    </source>
</evidence>
<keyword evidence="2" id="KW-0436">Ligase</keyword>
<dbReference type="GO" id="GO:0031956">
    <property type="term" value="F:medium-chain fatty acid-CoA ligase activity"/>
    <property type="evidence" value="ECO:0007669"/>
    <property type="project" value="TreeGrafter"/>
</dbReference>
<dbReference type="Gene3D" id="3.30.300.30">
    <property type="match status" value="1"/>
</dbReference>
<dbReference type="Gene3D" id="3.40.50.12780">
    <property type="entry name" value="N-terminal domain of ligase-like"/>
    <property type="match status" value="1"/>
</dbReference>
<dbReference type="AlphaFoldDB" id="A0AAW1ASD0"/>
<dbReference type="InterPro" id="IPR042099">
    <property type="entry name" value="ANL_N_sf"/>
</dbReference>
<feature type="region of interest" description="Disordered" evidence="4">
    <location>
        <begin position="40"/>
        <end position="63"/>
    </location>
</feature>
<dbReference type="EMBL" id="JAOTOJ010000015">
    <property type="protein sequence ID" value="KAK9392627.1"/>
    <property type="molecule type" value="Genomic_DNA"/>
</dbReference>
<evidence type="ECO:0000259" key="6">
    <source>
        <dbReference type="Pfam" id="PF13193"/>
    </source>
</evidence>
<evidence type="ECO:0000256" key="2">
    <source>
        <dbReference type="ARBA" id="ARBA00022598"/>
    </source>
</evidence>
<comment type="similarity">
    <text evidence="1">Belongs to the ATP-dependent AMP-binding enzyme family.</text>
</comment>
<organism evidence="7 8">
    <name type="scientific">Crotalus adamanteus</name>
    <name type="common">Eastern diamondback rattlesnake</name>
    <dbReference type="NCBI Taxonomy" id="8729"/>
    <lineage>
        <taxon>Eukaryota</taxon>
        <taxon>Metazoa</taxon>
        <taxon>Chordata</taxon>
        <taxon>Craniata</taxon>
        <taxon>Vertebrata</taxon>
        <taxon>Euteleostomi</taxon>
        <taxon>Lepidosauria</taxon>
        <taxon>Squamata</taxon>
        <taxon>Bifurcata</taxon>
        <taxon>Unidentata</taxon>
        <taxon>Episquamata</taxon>
        <taxon>Toxicofera</taxon>
        <taxon>Serpentes</taxon>
        <taxon>Colubroidea</taxon>
        <taxon>Viperidae</taxon>
        <taxon>Crotalinae</taxon>
        <taxon>Crotalus</taxon>
    </lineage>
</organism>
<dbReference type="Proteomes" id="UP001474421">
    <property type="component" value="Unassembled WGS sequence"/>
</dbReference>
<comment type="caution">
    <text evidence="7">The sequence shown here is derived from an EMBL/GenBank/DDBJ whole genome shotgun (WGS) entry which is preliminary data.</text>
</comment>
<accession>A0AAW1ASD0</accession>
<dbReference type="CDD" id="cd05941">
    <property type="entry name" value="MCS"/>
    <property type="match status" value="1"/>
</dbReference>
<dbReference type="GO" id="GO:0006631">
    <property type="term" value="P:fatty acid metabolic process"/>
    <property type="evidence" value="ECO:0007669"/>
    <property type="project" value="TreeGrafter"/>
</dbReference>
<reference evidence="7 8" key="1">
    <citation type="journal article" date="2024" name="Proc. Natl. Acad. Sci. U.S.A.">
        <title>The genetic regulatory architecture and epigenomic basis for age-related changes in rattlesnake venom.</title>
        <authorList>
            <person name="Hogan M.P."/>
            <person name="Holding M.L."/>
            <person name="Nystrom G.S."/>
            <person name="Colston T.J."/>
            <person name="Bartlett D.A."/>
            <person name="Mason A.J."/>
            <person name="Ellsworth S.A."/>
            <person name="Rautsaw R.M."/>
            <person name="Lawrence K.C."/>
            <person name="Strickland J.L."/>
            <person name="He B."/>
            <person name="Fraser P."/>
            <person name="Margres M.J."/>
            <person name="Gilbert D.M."/>
            <person name="Gibbs H.L."/>
            <person name="Parkinson C.L."/>
            <person name="Rokyta D.R."/>
        </authorList>
    </citation>
    <scope>NUCLEOTIDE SEQUENCE [LARGE SCALE GENOMIC DNA]</scope>
    <source>
        <strain evidence="7">DRR0105</strain>
    </source>
</reference>
<dbReference type="InterPro" id="IPR045851">
    <property type="entry name" value="AMP-bd_C_sf"/>
</dbReference>
<evidence type="ECO:0000259" key="5">
    <source>
        <dbReference type="Pfam" id="PF00501"/>
    </source>
</evidence>
<dbReference type="InterPro" id="IPR000873">
    <property type="entry name" value="AMP-dep_synth/lig_dom"/>
</dbReference>
<dbReference type="GO" id="GO:0005737">
    <property type="term" value="C:cytoplasm"/>
    <property type="evidence" value="ECO:0007669"/>
    <property type="project" value="UniProtKB-ARBA"/>
</dbReference>
<evidence type="ECO:0000256" key="4">
    <source>
        <dbReference type="SAM" id="MobiDB-lite"/>
    </source>
</evidence>
<dbReference type="InterPro" id="IPR025110">
    <property type="entry name" value="AMP-bd_C"/>
</dbReference>
<feature type="compositionally biased region" description="Basic residues" evidence="4">
    <location>
        <begin position="154"/>
        <end position="164"/>
    </location>
</feature>
<protein>
    <submittedName>
        <fullName evidence="7">Acyl-CoA synthetase family member 3 mitochondrial</fullName>
    </submittedName>
</protein>
<evidence type="ECO:0000256" key="3">
    <source>
        <dbReference type="ARBA" id="ARBA00023098"/>
    </source>
</evidence>
<dbReference type="PROSITE" id="PS00455">
    <property type="entry name" value="AMP_BINDING"/>
    <property type="match status" value="1"/>
</dbReference>
<feature type="domain" description="AMP-binding enzyme C-terminal" evidence="6">
    <location>
        <begin position="741"/>
        <end position="816"/>
    </location>
</feature>
<proteinExistence type="inferred from homology"/>
<keyword evidence="3" id="KW-0443">Lipid metabolism</keyword>
<name>A0AAW1ASD0_CROAD</name>
<dbReference type="PANTHER" id="PTHR43201:SF8">
    <property type="entry name" value="ACYL-COA SYNTHETASE FAMILY MEMBER 3"/>
    <property type="match status" value="1"/>
</dbReference>
<dbReference type="Pfam" id="PF00501">
    <property type="entry name" value="AMP-binding"/>
    <property type="match status" value="1"/>
</dbReference>
<evidence type="ECO:0000313" key="7">
    <source>
        <dbReference type="EMBL" id="KAK9392627.1"/>
    </source>
</evidence>